<proteinExistence type="predicted"/>
<comment type="caution">
    <text evidence="1">The sequence shown here is derived from an EMBL/GenBank/DDBJ whole genome shotgun (WGS) entry which is preliminary data.</text>
</comment>
<evidence type="ECO:0000313" key="1">
    <source>
        <dbReference type="EMBL" id="KAI2390823.1"/>
    </source>
</evidence>
<accession>A0ACB8V1V8</accession>
<name>A0ACB8V1V8_9EURO</name>
<dbReference type="EMBL" id="JALBCA010000015">
    <property type="protein sequence ID" value="KAI2390823.1"/>
    <property type="molecule type" value="Genomic_DNA"/>
</dbReference>
<gene>
    <name evidence="1" type="ORF">LOY88_001410</name>
</gene>
<protein>
    <submittedName>
        <fullName evidence="1">Uncharacterized protein</fullName>
    </submittedName>
</protein>
<reference evidence="1" key="1">
    <citation type="journal article" date="2022" name="bioRxiv">
        <title>Population genetic analysis of Ophidiomyces ophidiicola, the causative agent of snake fungal disease, indicates recent introductions to the USA.</title>
        <authorList>
            <person name="Ladner J.T."/>
            <person name="Palmer J.M."/>
            <person name="Ettinger C.L."/>
            <person name="Stajich J.E."/>
            <person name="Farrell T.M."/>
            <person name="Glorioso B.M."/>
            <person name="Lawson B."/>
            <person name="Price S.J."/>
            <person name="Stengle A.G."/>
            <person name="Grear D.A."/>
            <person name="Lorch J.M."/>
        </authorList>
    </citation>
    <scope>NUCLEOTIDE SEQUENCE</scope>
    <source>
        <strain evidence="1">NWHC 24266-5</strain>
    </source>
</reference>
<organism evidence="1">
    <name type="scientific">Ophidiomyces ophidiicola</name>
    <dbReference type="NCBI Taxonomy" id="1387563"/>
    <lineage>
        <taxon>Eukaryota</taxon>
        <taxon>Fungi</taxon>
        <taxon>Dikarya</taxon>
        <taxon>Ascomycota</taxon>
        <taxon>Pezizomycotina</taxon>
        <taxon>Eurotiomycetes</taxon>
        <taxon>Eurotiomycetidae</taxon>
        <taxon>Onygenales</taxon>
        <taxon>Onygenaceae</taxon>
        <taxon>Ophidiomyces</taxon>
    </lineage>
</organism>
<sequence length="1146" mass="127372">MAAVEGVMGPHEQKAFHPFFQKHRNSPLPDHPSCPNASSCPNDSTTTKTSGSASSLTSDGCSAQKHENEEHDRRKRRKTAHINPQIADSGASDPPIPLTSGSRILQIPTCAPSTSSSNILKDECQKRYSFREATVNYTPMDYRQGRLLMDNVDEISQKKKKILQLNPNGKLLSSPVQQAQMQEHVNDKETTKKRVRKKREQGVVPMSRLAVMKYGSGESSRQHIGCAIFEIMHGHTTYTLFKRRMARASLLPEPSKPTHPFFLVKKPVKKADDIEAPVSPSISDHSGFLTNSQAKPMPESPLLHAGSIMSTKTKSRRNTLCPRKPNTPTEPIWPSLGMVHVSESSIQPEIRSGKQNLFGRKKAKGLAAIVPGSESVIDELSLSIPRCRRGSSSTPTQLLLRQPQKLLEPGYTLRDLTVSRLNRSPIENALDDSNGLHPAISCLLSTISTAKSCFEKGTYESLPWVQKYSPKTASAVLQDTIEPLVLRDWLQNLTVTAVSTDTNKADPKSSKTPKPEVSKKKKRKAANDLDDFIVSSGDEELDVNNPAEDDEDELAGAVTVSRPSTLPSKFPKLATGRKTCSNTILLSGPPGCGKTAAVYAIAGELDFEVFEVNAGSRRSAKDVAERVGDMTQNHLVQILNQLNNDMDTTSSRGPGGHPKPKQTSKKNFFGQKPLKVDQHTAFASEYQKPKTNQRQSLILLEEVDLLFGEDKQFWNGVFTLIAQSKRPIVMTCNDETLLPMDELSFHAILRFRPPPPSLVTNYLCVLCASESHILDPKAILQLYTTLGNDLRATIMQLDYWCQMAIGSKISGLDWIVDRPWTTRSDTRPDTSRIISKGTYIGGMGWLCRDIIMDKADRVENKTRLVTEVLEHWQMPVVDLIEGGCIQACAGSSNIALLEQANYMSDMKSALDLLEFRTRGDFLQEKLDPSLPPISDKYRFDYTEGARLLQADSQADYSRLSNRISTTFGVLLEDFFSALSTEEYEESLLERIMHKPRLSDSQKSPVSFFGQAFQPFLDCYTTVAHRPLSFEHGIPVIFEDIAPYIRFIATLDLRAEQQRSNLASQFANGPKRMRTTRASRAALEGGPIKREKWFSSKVNALQVLATGGSSWEDILELHLQRLAADIEVHRAEELGQGNINSTTADEE</sequence>